<keyword evidence="1" id="KW-0472">Membrane</keyword>
<name>A0A0F8Z282_9ZZZZ</name>
<feature type="transmembrane region" description="Helical" evidence="1">
    <location>
        <begin position="21"/>
        <end position="40"/>
    </location>
</feature>
<accession>A0A0F8Z282</accession>
<feature type="non-terminal residue" evidence="2">
    <location>
        <position position="41"/>
    </location>
</feature>
<sequence>MLLFRDFKKPIIEYEDRKYIFSIKSLVLLAIAAPISAYLIY</sequence>
<gene>
    <name evidence="2" type="ORF">LCGC14_2749980</name>
</gene>
<keyword evidence="1" id="KW-0812">Transmembrane</keyword>
<keyword evidence="1" id="KW-1133">Transmembrane helix</keyword>
<comment type="caution">
    <text evidence="2">The sequence shown here is derived from an EMBL/GenBank/DDBJ whole genome shotgun (WGS) entry which is preliminary data.</text>
</comment>
<organism evidence="2">
    <name type="scientific">marine sediment metagenome</name>
    <dbReference type="NCBI Taxonomy" id="412755"/>
    <lineage>
        <taxon>unclassified sequences</taxon>
        <taxon>metagenomes</taxon>
        <taxon>ecological metagenomes</taxon>
    </lineage>
</organism>
<dbReference type="EMBL" id="LAZR01050255">
    <property type="protein sequence ID" value="KKK87763.1"/>
    <property type="molecule type" value="Genomic_DNA"/>
</dbReference>
<dbReference type="AlphaFoldDB" id="A0A0F8Z282"/>
<proteinExistence type="predicted"/>
<reference evidence="2" key="1">
    <citation type="journal article" date="2015" name="Nature">
        <title>Complex archaea that bridge the gap between prokaryotes and eukaryotes.</title>
        <authorList>
            <person name="Spang A."/>
            <person name="Saw J.H."/>
            <person name="Jorgensen S.L."/>
            <person name="Zaremba-Niedzwiedzka K."/>
            <person name="Martijn J."/>
            <person name="Lind A.E."/>
            <person name="van Eijk R."/>
            <person name="Schleper C."/>
            <person name="Guy L."/>
            <person name="Ettema T.J."/>
        </authorList>
    </citation>
    <scope>NUCLEOTIDE SEQUENCE</scope>
</reference>
<protein>
    <submittedName>
        <fullName evidence="2">Uncharacterized protein</fullName>
    </submittedName>
</protein>
<evidence type="ECO:0000313" key="2">
    <source>
        <dbReference type="EMBL" id="KKK87763.1"/>
    </source>
</evidence>
<evidence type="ECO:0000256" key="1">
    <source>
        <dbReference type="SAM" id="Phobius"/>
    </source>
</evidence>